<dbReference type="Proteomes" id="UP000265703">
    <property type="component" value="Unassembled WGS sequence"/>
</dbReference>
<sequence>MAKYRNIDILDRINSLDIGSKCVYFLWFHITEENNTIGGKTFHENELTIFELKKLIWRELNGNEDGSNKANQWMLWKVEDLIEGGEKWKALEDIEDKLRTPESVVEFLAEQEGVKDDSRNHTYYAEMNLTFKEKEALKNEKGVSDKGFHPVFALQATPGDGKSFLFDELPPLKVKFKTDRQMSSEAQRFYNIQCEEMS</sequence>
<comment type="caution">
    <text evidence="1">The sequence shown here is derived from an EMBL/GenBank/DDBJ whole genome shotgun (WGS) entry which is preliminary data.</text>
</comment>
<proteinExistence type="predicted"/>
<dbReference type="EMBL" id="QKYT01001388">
    <property type="protein sequence ID" value="RIA79294.1"/>
    <property type="molecule type" value="Genomic_DNA"/>
</dbReference>
<organism evidence="1 2">
    <name type="scientific">Glomus cerebriforme</name>
    <dbReference type="NCBI Taxonomy" id="658196"/>
    <lineage>
        <taxon>Eukaryota</taxon>
        <taxon>Fungi</taxon>
        <taxon>Fungi incertae sedis</taxon>
        <taxon>Mucoromycota</taxon>
        <taxon>Glomeromycotina</taxon>
        <taxon>Glomeromycetes</taxon>
        <taxon>Glomerales</taxon>
        <taxon>Glomeraceae</taxon>
        <taxon>Glomus</taxon>
    </lineage>
</organism>
<evidence type="ECO:0000313" key="2">
    <source>
        <dbReference type="Proteomes" id="UP000265703"/>
    </source>
</evidence>
<protein>
    <submittedName>
        <fullName evidence="1">Uncharacterized protein</fullName>
    </submittedName>
</protein>
<gene>
    <name evidence="1" type="ORF">C1645_746002</name>
</gene>
<name>A0A397SAE0_9GLOM</name>
<dbReference type="OrthoDB" id="2433023at2759"/>
<evidence type="ECO:0000313" key="1">
    <source>
        <dbReference type="EMBL" id="RIA79294.1"/>
    </source>
</evidence>
<accession>A0A397SAE0</accession>
<dbReference type="AlphaFoldDB" id="A0A397SAE0"/>
<reference evidence="1 2" key="1">
    <citation type="submission" date="2018-06" db="EMBL/GenBank/DDBJ databases">
        <title>Comparative genomics reveals the genomic features of Rhizophagus irregularis, R. cerebriforme, R. diaphanum and Gigaspora rosea, and their symbiotic lifestyle signature.</title>
        <authorList>
            <person name="Morin E."/>
            <person name="San Clemente H."/>
            <person name="Chen E.C.H."/>
            <person name="De La Providencia I."/>
            <person name="Hainaut M."/>
            <person name="Kuo A."/>
            <person name="Kohler A."/>
            <person name="Murat C."/>
            <person name="Tang N."/>
            <person name="Roy S."/>
            <person name="Loubradou J."/>
            <person name="Henrissat B."/>
            <person name="Grigoriev I.V."/>
            <person name="Corradi N."/>
            <person name="Roux C."/>
            <person name="Martin F.M."/>
        </authorList>
    </citation>
    <scope>NUCLEOTIDE SEQUENCE [LARGE SCALE GENOMIC DNA]</scope>
    <source>
        <strain evidence="1 2">DAOM 227022</strain>
    </source>
</reference>
<keyword evidence="2" id="KW-1185">Reference proteome</keyword>